<reference evidence="4 5" key="1">
    <citation type="submission" date="2019-04" db="EMBL/GenBank/DDBJ databases">
        <title>Genome Announcement To Ensure Probiotic Safety of Bifidobacterium longum subsp infantis UBBI-01.</title>
        <authorList>
            <person name="Sulthana A."/>
            <person name="Lakshmi S.G."/>
            <person name="Madempudi R.S."/>
        </authorList>
    </citation>
    <scope>NUCLEOTIDE SEQUENCE [LARGE SCALE GENOMIC DNA]</scope>
    <source>
        <strain evidence="4 5">UBBI-01</strain>
    </source>
</reference>
<dbReference type="Gene3D" id="3.30.70.2660">
    <property type="match status" value="1"/>
</dbReference>
<evidence type="ECO:0000313" key="4">
    <source>
        <dbReference type="EMBL" id="THJ29365.1"/>
    </source>
</evidence>
<keyword evidence="1" id="KW-0051">Antiviral defense</keyword>
<dbReference type="RefSeq" id="WP_050496284.1">
    <property type="nucleotide sequence ID" value="NZ_CABHMM010000001.1"/>
</dbReference>
<dbReference type="AlphaFoldDB" id="A0A4T0UI20"/>
<proteinExistence type="predicted"/>
<dbReference type="InterPro" id="IPR010147">
    <property type="entry name" value="CRISPR-assoc_prot_CasD"/>
</dbReference>
<dbReference type="InterPro" id="IPR013422">
    <property type="entry name" value="CRISPR-assoc_prot_Cas5_N"/>
</dbReference>
<dbReference type="EMBL" id="JABNND010000002">
    <property type="protein sequence ID" value="NQX50069.1"/>
    <property type="molecule type" value="Genomic_DNA"/>
</dbReference>
<evidence type="ECO:0000313" key="5">
    <source>
        <dbReference type="Proteomes" id="UP000306697"/>
    </source>
</evidence>
<dbReference type="GO" id="GO:0043571">
    <property type="term" value="P:maintenance of CRISPR repeat elements"/>
    <property type="evidence" value="ECO:0007669"/>
    <property type="project" value="InterPro"/>
</dbReference>
<accession>A0A4T0UI20</accession>
<dbReference type="Proteomes" id="UP000306697">
    <property type="component" value="Unassembled WGS sequence"/>
</dbReference>
<name>A0A4T0UI20_BIFLI</name>
<dbReference type="GO" id="GO:0051607">
    <property type="term" value="P:defense response to virus"/>
    <property type="evidence" value="ECO:0007669"/>
    <property type="project" value="UniProtKB-KW"/>
</dbReference>
<sequence>MPVLLMRLAAPMQSWGSRSRFTRRETEAWPTKSGVIGIVAAALGVGRDESLERFDGLRFGVRVDQPGTIMSDYQTARTDEGDMLPLSRRYYLQDAVFLAGLESTDCAELEQYRSALVTPYYQLFLGRRSCPPDGPVHAWISDAGLEDALRQAPWQATERYQYRVMHGLTFDKPDFLPIIVEPLPGEGSQLGFVDELMDEPVSFSQQKRLWKPRRYMRLDDGASPRPTVPELGPADGDDTCPSESESVLDDDAFFDAVANAEEEEER</sequence>
<gene>
    <name evidence="4" type="primary">cas5e</name>
    <name evidence="4" type="ORF">E6L38_07140</name>
    <name evidence="3" type="ORF">HNS28_00830</name>
</gene>
<feature type="compositionally biased region" description="Acidic residues" evidence="2">
    <location>
        <begin position="235"/>
        <end position="251"/>
    </location>
</feature>
<dbReference type="EMBL" id="SSWL01000009">
    <property type="protein sequence ID" value="THJ29365.1"/>
    <property type="molecule type" value="Genomic_DNA"/>
</dbReference>
<dbReference type="NCBIfam" id="TIGR01868">
    <property type="entry name" value="casD_Cas5e"/>
    <property type="match status" value="1"/>
</dbReference>
<reference evidence="3 6" key="2">
    <citation type="submission" date="2020-05" db="EMBL/GenBank/DDBJ databases">
        <title>Draft Genome Sequence of Bifidobacterium longum subsp. Infantis BI-G201, a Commercialization Strain.</title>
        <authorList>
            <person name="Song J."/>
            <person name="Xu Y."/>
            <person name="Han D."/>
            <person name="Teng Q."/>
            <person name="Jiang D."/>
            <person name="Liu Q."/>
        </authorList>
    </citation>
    <scope>NUCLEOTIDE SEQUENCE [LARGE SCALE GENOMIC DNA]</scope>
    <source>
        <strain evidence="3 6">BI-G201</strain>
    </source>
</reference>
<dbReference type="Pfam" id="PF09704">
    <property type="entry name" value="Cas_Cas5d"/>
    <property type="match status" value="1"/>
</dbReference>
<dbReference type="InterPro" id="IPR021124">
    <property type="entry name" value="CRISPR-assoc_prot_Cas5"/>
</dbReference>
<dbReference type="NCBIfam" id="TIGR02593">
    <property type="entry name" value="CRISPR_cas5"/>
    <property type="match status" value="1"/>
</dbReference>
<dbReference type="GO" id="GO:0003723">
    <property type="term" value="F:RNA binding"/>
    <property type="evidence" value="ECO:0007669"/>
    <property type="project" value="InterPro"/>
</dbReference>
<dbReference type="CDD" id="cd09756">
    <property type="entry name" value="Cas5_I-E"/>
    <property type="match status" value="1"/>
</dbReference>
<evidence type="ECO:0000313" key="6">
    <source>
        <dbReference type="Proteomes" id="UP000551316"/>
    </source>
</evidence>
<comment type="caution">
    <text evidence="4">The sequence shown here is derived from an EMBL/GenBank/DDBJ whole genome shotgun (WGS) entry which is preliminary data.</text>
</comment>
<evidence type="ECO:0000256" key="2">
    <source>
        <dbReference type="SAM" id="MobiDB-lite"/>
    </source>
</evidence>
<feature type="region of interest" description="Disordered" evidence="2">
    <location>
        <begin position="215"/>
        <end position="251"/>
    </location>
</feature>
<dbReference type="Proteomes" id="UP000551316">
    <property type="component" value="Unassembled WGS sequence"/>
</dbReference>
<evidence type="ECO:0000256" key="1">
    <source>
        <dbReference type="ARBA" id="ARBA00023118"/>
    </source>
</evidence>
<evidence type="ECO:0000313" key="3">
    <source>
        <dbReference type="EMBL" id="NQX50069.1"/>
    </source>
</evidence>
<organism evidence="4 5">
    <name type="scientific">Bifidobacterium longum subsp. infantis</name>
    <dbReference type="NCBI Taxonomy" id="1682"/>
    <lineage>
        <taxon>Bacteria</taxon>
        <taxon>Bacillati</taxon>
        <taxon>Actinomycetota</taxon>
        <taxon>Actinomycetes</taxon>
        <taxon>Bifidobacteriales</taxon>
        <taxon>Bifidobacteriaceae</taxon>
        <taxon>Bifidobacterium</taxon>
    </lineage>
</organism>
<protein>
    <submittedName>
        <fullName evidence="4">Type I-E CRISPR-associated protein Cas5/CasD</fullName>
    </submittedName>
</protein>